<dbReference type="FunFam" id="3.30.160.60:FF:000125">
    <property type="entry name" value="Putative zinc finger protein 143"/>
    <property type="match status" value="1"/>
</dbReference>
<evidence type="ECO:0000256" key="7">
    <source>
        <dbReference type="ARBA" id="ARBA00023125"/>
    </source>
</evidence>
<feature type="domain" description="C2H2-type" evidence="12">
    <location>
        <begin position="209"/>
        <end position="236"/>
    </location>
</feature>
<keyword evidence="6" id="KW-0805">Transcription regulation</keyword>
<dbReference type="InterPro" id="IPR048420">
    <property type="entry name" value="Zap1-like_Znf1"/>
</dbReference>
<dbReference type="FunFam" id="3.30.160.60:FF:000064">
    <property type="entry name" value="Early growth response protein 3"/>
    <property type="match status" value="1"/>
</dbReference>
<dbReference type="EMBL" id="LK023313">
    <property type="protein sequence ID" value="CDS03744.1"/>
    <property type="molecule type" value="Genomic_DNA"/>
</dbReference>
<dbReference type="GO" id="GO:0008270">
    <property type="term" value="F:zinc ion binding"/>
    <property type="evidence" value="ECO:0007669"/>
    <property type="project" value="UniProtKB-KW"/>
</dbReference>
<dbReference type="FunFam" id="3.30.160.60:FF:000446">
    <property type="entry name" value="Zinc finger protein"/>
    <property type="match status" value="1"/>
</dbReference>
<evidence type="ECO:0000256" key="4">
    <source>
        <dbReference type="ARBA" id="ARBA00022771"/>
    </source>
</evidence>
<dbReference type="Gene3D" id="3.30.160.60">
    <property type="entry name" value="Classic Zinc Finger"/>
    <property type="match status" value="7"/>
</dbReference>
<keyword evidence="4 10" id="KW-0863">Zinc-finger</keyword>
<organism evidence="13">
    <name type="scientific">Lichtheimia ramosa</name>
    <dbReference type="NCBI Taxonomy" id="688394"/>
    <lineage>
        <taxon>Eukaryota</taxon>
        <taxon>Fungi</taxon>
        <taxon>Fungi incertae sedis</taxon>
        <taxon>Mucoromycota</taxon>
        <taxon>Mucoromycotina</taxon>
        <taxon>Mucoromycetes</taxon>
        <taxon>Mucorales</taxon>
        <taxon>Lichtheimiaceae</taxon>
        <taxon>Lichtheimia</taxon>
    </lineage>
</organism>
<keyword evidence="8" id="KW-0804">Transcription</keyword>
<dbReference type="Pfam" id="PF13912">
    <property type="entry name" value="zf-C2H2_6"/>
    <property type="match status" value="1"/>
</dbReference>
<dbReference type="InterPro" id="IPR056436">
    <property type="entry name" value="Znf-C2H2_ZIC1-5/GLI1-3-like"/>
</dbReference>
<evidence type="ECO:0000256" key="10">
    <source>
        <dbReference type="PROSITE-ProRule" id="PRU00042"/>
    </source>
</evidence>
<evidence type="ECO:0000259" key="12">
    <source>
        <dbReference type="PROSITE" id="PS50157"/>
    </source>
</evidence>
<dbReference type="Pfam" id="PF13894">
    <property type="entry name" value="zf-C2H2_4"/>
    <property type="match status" value="1"/>
</dbReference>
<accession>A0A077WAY3</accession>
<feature type="domain" description="C2H2-type" evidence="12">
    <location>
        <begin position="267"/>
        <end position="296"/>
    </location>
</feature>
<evidence type="ECO:0000256" key="3">
    <source>
        <dbReference type="ARBA" id="ARBA00022737"/>
    </source>
</evidence>
<sequence>MASSSHTVDITISTKNNPMSCYDNIDSTCHSPTTTTTMNDSTPSDMADQCVPSPPEASCSYDDKKTSNKRKAPDDDTRTCEWAACDEQFSTLDDLTPHLFKNHLNNRRSIDFHCRWGSCTVSVDGSEELLTHLTNHLGQRLIHGCRWLNCNRRFASFDELTGHLSEEHVGAGQSKYSCLWEHCDRQGKVFTQRQKVMRHIQTHTGDKPYECTICRKRFSESNIMTQHMRTHTGEKPYKCPESGCNRQFSISGALTIHRRVHSGERPFSCKYDGCDKRFAESSNLTKHMRVHTGERPFRCSVVPCGKAFSRPDQVSRHLKTHERQAAKHNQSK</sequence>
<keyword evidence="7" id="KW-0238">DNA-binding</keyword>
<evidence type="ECO:0000256" key="9">
    <source>
        <dbReference type="ARBA" id="ARBA00023242"/>
    </source>
</evidence>
<evidence type="ECO:0000256" key="1">
    <source>
        <dbReference type="ARBA" id="ARBA00004123"/>
    </source>
</evidence>
<evidence type="ECO:0000256" key="6">
    <source>
        <dbReference type="ARBA" id="ARBA00023015"/>
    </source>
</evidence>
<gene>
    <name evidence="13" type="ORF">LRAMOSA01145</name>
</gene>
<dbReference type="AlphaFoldDB" id="A0A077WAY3"/>
<dbReference type="SUPFAM" id="SSF57667">
    <property type="entry name" value="beta-beta-alpha zinc fingers"/>
    <property type="match status" value="4"/>
</dbReference>
<dbReference type="PANTHER" id="PTHR19818">
    <property type="entry name" value="ZINC FINGER PROTEIN ZIC AND GLI"/>
    <property type="match status" value="1"/>
</dbReference>
<evidence type="ECO:0000313" key="13">
    <source>
        <dbReference type="EMBL" id="CDS03744.1"/>
    </source>
</evidence>
<feature type="domain" description="C2H2-type" evidence="12">
    <location>
        <begin position="297"/>
        <end position="326"/>
    </location>
</feature>
<evidence type="ECO:0000256" key="2">
    <source>
        <dbReference type="ARBA" id="ARBA00022723"/>
    </source>
</evidence>
<dbReference type="GO" id="GO:0000978">
    <property type="term" value="F:RNA polymerase II cis-regulatory region sequence-specific DNA binding"/>
    <property type="evidence" value="ECO:0007669"/>
    <property type="project" value="TreeGrafter"/>
</dbReference>
<evidence type="ECO:0000256" key="8">
    <source>
        <dbReference type="ARBA" id="ARBA00023163"/>
    </source>
</evidence>
<feature type="domain" description="C2H2-type" evidence="12">
    <location>
        <begin position="237"/>
        <end position="266"/>
    </location>
</feature>
<reference evidence="13" key="1">
    <citation type="journal article" date="2014" name="Genome Announc.">
        <title>De novo whole-genome sequence and genome annotation of Lichtheimia ramosa.</title>
        <authorList>
            <person name="Linde J."/>
            <person name="Schwartze V."/>
            <person name="Binder U."/>
            <person name="Lass-Florl C."/>
            <person name="Voigt K."/>
            <person name="Horn F."/>
        </authorList>
    </citation>
    <scope>NUCLEOTIDE SEQUENCE</scope>
    <source>
        <strain evidence="13">JMRC FSU:6197</strain>
    </source>
</reference>
<dbReference type="GO" id="GO:0045944">
    <property type="term" value="P:positive regulation of transcription by RNA polymerase II"/>
    <property type="evidence" value="ECO:0007669"/>
    <property type="project" value="UniProtKB-ARBA"/>
</dbReference>
<comment type="subcellular location">
    <subcellularLocation>
        <location evidence="1">Nucleus</location>
    </subcellularLocation>
</comment>
<dbReference type="InterPro" id="IPR036236">
    <property type="entry name" value="Znf_C2H2_sf"/>
</dbReference>
<dbReference type="GO" id="GO:0005634">
    <property type="term" value="C:nucleus"/>
    <property type="evidence" value="ECO:0007669"/>
    <property type="project" value="UniProtKB-SubCell"/>
</dbReference>
<protein>
    <recommendedName>
        <fullName evidence="12">C2H2-type domain-containing protein</fullName>
    </recommendedName>
</protein>
<dbReference type="SMART" id="SM00355">
    <property type="entry name" value="ZnF_C2H2"/>
    <property type="match status" value="8"/>
</dbReference>
<dbReference type="PANTHER" id="PTHR19818:SF139">
    <property type="entry name" value="PAIR-RULE PROTEIN ODD-PAIRED"/>
    <property type="match status" value="1"/>
</dbReference>
<evidence type="ECO:0000256" key="5">
    <source>
        <dbReference type="ARBA" id="ARBA00022833"/>
    </source>
</evidence>
<proteinExistence type="predicted"/>
<dbReference type="GO" id="GO:0000981">
    <property type="term" value="F:DNA-binding transcription factor activity, RNA polymerase II-specific"/>
    <property type="evidence" value="ECO:0007669"/>
    <property type="project" value="UniProtKB-ARBA"/>
</dbReference>
<keyword evidence="9" id="KW-0539">Nucleus</keyword>
<feature type="compositionally biased region" description="Low complexity" evidence="11">
    <location>
        <begin position="33"/>
        <end position="46"/>
    </location>
</feature>
<dbReference type="PROSITE" id="PS00028">
    <property type="entry name" value="ZINC_FINGER_C2H2_1"/>
    <property type="match status" value="7"/>
</dbReference>
<keyword evidence="2" id="KW-0479">Metal-binding</keyword>
<dbReference type="InterPro" id="IPR050329">
    <property type="entry name" value="GLI_C2H2-zinc-finger"/>
</dbReference>
<dbReference type="PROSITE" id="PS50157">
    <property type="entry name" value="ZINC_FINGER_C2H2_2"/>
    <property type="match status" value="6"/>
</dbReference>
<feature type="domain" description="C2H2-type" evidence="12">
    <location>
        <begin position="181"/>
        <end position="208"/>
    </location>
</feature>
<keyword evidence="5" id="KW-0862">Zinc</keyword>
<evidence type="ECO:0000256" key="11">
    <source>
        <dbReference type="SAM" id="MobiDB-lite"/>
    </source>
</evidence>
<name>A0A077WAY3_9FUNG</name>
<feature type="region of interest" description="Disordered" evidence="11">
    <location>
        <begin position="33"/>
        <end position="76"/>
    </location>
</feature>
<dbReference type="OrthoDB" id="3437960at2759"/>
<keyword evidence="3" id="KW-0677">Repeat</keyword>
<dbReference type="Pfam" id="PF00096">
    <property type="entry name" value="zf-C2H2"/>
    <property type="match status" value="3"/>
</dbReference>
<dbReference type="Pfam" id="PF21816">
    <property type="entry name" value="Zap1_zf1"/>
    <property type="match status" value="1"/>
</dbReference>
<dbReference type="Pfam" id="PF23561">
    <property type="entry name" value="zf-C2H2_15"/>
    <property type="match status" value="1"/>
</dbReference>
<feature type="compositionally biased region" description="Basic and acidic residues" evidence="11">
    <location>
        <begin position="61"/>
        <end position="76"/>
    </location>
</feature>
<feature type="domain" description="C2H2-type" evidence="12">
    <location>
        <begin position="143"/>
        <end position="173"/>
    </location>
</feature>
<dbReference type="FunFam" id="3.30.160.60:FF:000072">
    <property type="entry name" value="zinc finger protein 143 isoform X1"/>
    <property type="match status" value="1"/>
</dbReference>
<dbReference type="InterPro" id="IPR013087">
    <property type="entry name" value="Znf_C2H2_type"/>
</dbReference>